<dbReference type="AlphaFoldDB" id="A0A5C5V7D3"/>
<evidence type="ECO:0000256" key="5">
    <source>
        <dbReference type="ARBA" id="ARBA00022650"/>
    </source>
</evidence>
<evidence type="ECO:0000313" key="15">
    <source>
        <dbReference type="Proteomes" id="UP000316714"/>
    </source>
</evidence>
<dbReference type="PROSITE" id="PS00521">
    <property type="entry name" value="P5CR"/>
    <property type="match status" value="1"/>
</dbReference>
<dbReference type="Gene3D" id="1.10.3730.10">
    <property type="entry name" value="ProC C-terminal domain-like"/>
    <property type="match status" value="1"/>
</dbReference>
<protein>
    <recommendedName>
        <fullName evidence="8 9">Pyrroline-5-carboxylate reductase</fullName>
        <shortName evidence="8">P5C reductase</shortName>
        <shortName evidence="8">P5CR</shortName>
        <ecNumber evidence="8 9">1.5.1.2</ecNumber>
    </recommendedName>
    <alternativeName>
        <fullName evidence="8">PCA reductase</fullName>
    </alternativeName>
</protein>
<dbReference type="InterPro" id="IPR053790">
    <property type="entry name" value="P5CR-like_CS"/>
</dbReference>
<dbReference type="InterPro" id="IPR000304">
    <property type="entry name" value="Pyrroline-COOH_reductase"/>
</dbReference>
<dbReference type="Pfam" id="PF14748">
    <property type="entry name" value="P5CR_dimer"/>
    <property type="match status" value="1"/>
</dbReference>
<evidence type="ECO:0000256" key="2">
    <source>
        <dbReference type="ARBA" id="ARBA00005525"/>
    </source>
</evidence>
<comment type="similarity">
    <text evidence="2 8 11">Belongs to the pyrroline-5-carboxylate reductase family.</text>
</comment>
<evidence type="ECO:0000256" key="10">
    <source>
        <dbReference type="PIRSR" id="PIRSR000193-1"/>
    </source>
</evidence>
<name>A0A5C5V7D3_9BACT</name>
<dbReference type="InterPro" id="IPR008927">
    <property type="entry name" value="6-PGluconate_DH-like_C_sf"/>
</dbReference>
<proteinExistence type="inferred from homology"/>
<dbReference type="GO" id="GO:0055129">
    <property type="term" value="P:L-proline biosynthetic process"/>
    <property type="evidence" value="ECO:0007669"/>
    <property type="project" value="UniProtKB-UniRule"/>
</dbReference>
<dbReference type="HAMAP" id="MF_01925">
    <property type="entry name" value="P5C_reductase"/>
    <property type="match status" value="1"/>
</dbReference>
<feature type="domain" description="Pyrroline-5-carboxylate reductase dimerisation" evidence="13">
    <location>
        <begin position="151"/>
        <end position="255"/>
    </location>
</feature>
<dbReference type="NCBIfam" id="TIGR00112">
    <property type="entry name" value="proC"/>
    <property type="match status" value="1"/>
</dbReference>
<comment type="pathway">
    <text evidence="8 11">Amino-acid biosynthesis; L-proline biosynthesis; L-proline from L-glutamate 5-semialdehyde: step 1/1.</text>
</comment>
<evidence type="ECO:0000256" key="1">
    <source>
        <dbReference type="ARBA" id="ARBA00004496"/>
    </source>
</evidence>
<comment type="subcellular location">
    <subcellularLocation>
        <location evidence="1 8">Cytoplasm</location>
    </subcellularLocation>
</comment>
<evidence type="ECO:0000256" key="7">
    <source>
        <dbReference type="ARBA" id="ARBA00023002"/>
    </source>
</evidence>
<evidence type="ECO:0000313" key="14">
    <source>
        <dbReference type="EMBL" id="TWT33990.1"/>
    </source>
</evidence>
<reference evidence="14 15" key="1">
    <citation type="submission" date="2019-02" db="EMBL/GenBank/DDBJ databases">
        <title>Deep-cultivation of Planctomycetes and their phenomic and genomic characterization uncovers novel biology.</title>
        <authorList>
            <person name="Wiegand S."/>
            <person name="Jogler M."/>
            <person name="Boedeker C."/>
            <person name="Pinto D."/>
            <person name="Vollmers J."/>
            <person name="Rivas-Marin E."/>
            <person name="Kohn T."/>
            <person name="Peeters S.H."/>
            <person name="Heuer A."/>
            <person name="Rast P."/>
            <person name="Oberbeckmann S."/>
            <person name="Bunk B."/>
            <person name="Jeske O."/>
            <person name="Meyerdierks A."/>
            <person name="Storesund J.E."/>
            <person name="Kallscheuer N."/>
            <person name="Luecker S."/>
            <person name="Lage O.M."/>
            <person name="Pohl T."/>
            <person name="Merkel B.J."/>
            <person name="Hornburger P."/>
            <person name="Mueller R.-W."/>
            <person name="Bruemmer F."/>
            <person name="Labrenz M."/>
            <person name="Spormann A.M."/>
            <person name="Op Den Camp H."/>
            <person name="Overmann J."/>
            <person name="Amann R."/>
            <person name="Jetten M.S.M."/>
            <person name="Mascher T."/>
            <person name="Medema M.H."/>
            <person name="Devos D.P."/>
            <person name="Kaster A.-K."/>
            <person name="Ovreas L."/>
            <person name="Rohde M."/>
            <person name="Galperin M.Y."/>
            <person name="Jogler C."/>
        </authorList>
    </citation>
    <scope>NUCLEOTIDE SEQUENCE [LARGE SCALE GENOMIC DNA]</scope>
    <source>
        <strain evidence="14 15">KOR34</strain>
    </source>
</reference>
<evidence type="ECO:0000256" key="6">
    <source>
        <dbReference type="ARBA" id="ARBA00022857"/>
    </source>
</evidence>
<dbReference type="FunFam" id="1.10.3730.10:FF:000001">
    <property type="entry name" value="Pyrroline-5-carboxylate reductase"/>
    <property type="match status" value="1"/>
</dbReference>
<dbReference type="PIRSF" id="PIRSF000193">
    <property type="entry name" value="Pyrrol-5-carb_rd"/>
    <property type="match status" value="1"/>
</dbReference>
<dbReference type="UniPathway" id="UPA00098">
    <property type="reaction ID" value="UER00361"/>
</dbReference>
<evidence type="ECO:0000256" key="4">
    <source>
        <dbReference type="ARBA" id="ARBA00022605"/>
    </source>
</evidence>
<dbReference type="SUPFAM" id="SSF48179">
    <property type="entry name" value="6-phosphogluconate dehydrogenase C-terminal domain-like"/>
    <property type="match status" value="1"/>
</dbReference>
<gene>
    <name evidence="8 14" type="primary">proC</name>
    <name evidence="14" type="ORF">KOR34_38260</name>
</gene>
<dbReference type="GO" id="GO:0005737">
    <property type="term" value="C:cytoplasm"/>
    <property type="evidence" value="ECO:0007669"/>
    <property type="project" value="UniProtKB-SubCell"/>
</dbReference>
<comment type="function">
    <text evidence="8">Catalyzes the reduction of 1-pyrroline-5-carboxylate (PCA) to L-proline.</text>
</comment>
<evidence type="ECO:0000256" key="3">
    <source>
        <dbReference type="ARBA" id="ARBA00022490"/>
    </source>
</evidence>
<dbReference type="InterPro" id="IPR036291">
    <property type="entry name" value="NAD(P)-bd_dom_sf"/>
</dbReference>
<dbReference type="SUPFAM" id="SSF51735">
    <property type="entry name" value="NAD(P)-binding Rossmann-fold domains"/>
    <property type="match status" value="1"/>
</dbReference>
<keyword evidence="15" id="KW-1185">Reference proteome</keyword>
<dbReference type="EMBL" id="SIHJ01000002">
    <property type="protein sequence ID" value="TWT33990.1"/>
    <property type="molecule type" value="Genomic_DNA"/>
</dbReference>
<dbReference type="Gene3D" id="3.40.50.720">
    <property type="entry name" value="NAD(P)-binding Rossmann-like Domain"/>
    <property type="match status" value="1"/>
</dbReference>
<dbReference type="PANTHER" id="PTHR11645">
    <property type="entry name" value="PYRROLINE-5-CARBOXYLATE REDUCTASE"/>
    <property type="match status" value="1"/>
</dbReference>
<comment type="catalytic activity">
    <reaction evidence="8">
        <text>L-proline + NAD(+) = (S)-1-pyrroline-5-carboxylate + NADH + 2 H(+)</text>
        <dbReference type="Rhea" id="RHEA:14105"/>
        <dbReference type="ChEBI" id="CHEBI:15378"/>
        <dbReference type="ChEBI" id="CHEBI:17388"/>
        <dbReference type="ChEBI" id="CHEBI:57540"/>
        <dbReference type="ChEBI" id="CHEBI:57945"/>
        <dbReference type="ChEBI" id="CHEBI:60039"/>
        <dbReference type="EC" id="1.5.1.2"/>
    </reaction>
</comment>
<evidence type="ECO:0000256" key="9">
    <source>
        <dbReference type="NCBIfam" id="TIGR00112"/>
    </source>
</evidence>
<feature type="domain" description="Pyrroline-5-carboxylate reductase catalytic N-terminal" evidence="12">
    <location>
        <begin position="1"/>
        <end position="88"/>
    </location>
</feature>
<dbReference type="InterPro" id="IPR028939">
    <property type="entry name" value="P5C_Rdtase_cat_N"/>
</dbReference>
<keyword evidence="7 8" id="KW-0560">Oxidoreductase</keyword>
<dbReference type="Proteomes" id="UP000316714">
    <property type="component" value="Unassembled WGS sequence"/>
</dbReference>
<evidence type="ECO:0000256" key="11">
    <source>
        <dbReference type="RuleBase" id="RU003903"/>
    </source>
</evidence>
<keyword evidence="3 8" id="KW-0963">Cytoplasm</keyword>
<comment type="catalytic activity">
    <reaction evidence="8 11">
        <text>L-proline + NADP(+) = (S)-1-pyrroline-5-carboxylate + NADPH + 2 H(+)</text>
        <dbReference type="Rhea" id="RHEA:14109"/>
        <dbReference type="ChEBI" id="CHEBI:15378"/>
        <dbReference type="ChEBI" id="CHEBI:17388"/>
        <dbReference type="ChEBI" id="CHEBI:57783"/>
        <dbReference type="ChEBI" id="CHEBI:58349"/>
        <dbReference type="ChEBI" id="CHEBI:60039"/>
        <dbReference type="EC" id="1.5.1.2"/>
    </reaction>
</comment>
<keyword evidence="6 8" id="KW-0521">NADP</keyword>
<dbReference type="FunFam" id="3.40.50.720:FF:000190">
    <property type="entry name" value="Pyrroline-5-carboxylate reductase"/>
    <property type="match status" value="1"/>
</dbReference>
<keyword evidence="5 8" id="KW-0641">Proline biosynthesis</keyword>
<keyword evidence="4 8" id="KW-0028">Amino-acid biosynthesis</keyword>
<sequence>MATALAEGAVRSGVASEEQLLASARTEDTLAQLRQRIPGIRTTTSNSEVAEQADLLILGVKPQVMAAALADIRGSVRPQTLVVSIAAGVTLEQLAKPFKRGTRVVRVMPNTPCLIGKGAAAFSLGEHATKDDAKLVELLVSAVGEGYAVPEYQLDAVTGLSGSGPAYVYTAIEALTDAAVRVGLPRAVASQLAARTVAGAAEMVLSTGKHPAVLRDEVTSPGGTTAAGLAALEANGFRHALAEAVSAAESRSRELGESS</sequence>
<dbReference type="GO" id="GO:0004735">
    <property type="term" value="F:pyrroline-5-carboxylate reductase activity"/>
    <property type="evidence" value="ECO:0007669"/>
    <property type="project" value="UniProtKB-UniRule"/>
</dbReference>
<evidence type="ECO:0000259" key="13">
    <source>
        <dbReference type="Pfam" id="PF14748"/>
    </source>
</evidence>
<comment type="caution">
    <text evidence="14">The sequence shown here is derived from an EMBL/GenBank/DDBJ whole genome shotgun (WGS) entry which is preliminary data.</text>
</comment>
<dbReference type="Pfam" id="PF03807">
    <property type="entry name" value="F420_oxidored"/>
    <property type="match status" value="1"/>
</dbReference>
<dbReference type="PANTHER" id="PTHR11645:SF0">
    <property type="entry name" value="PYRROLINE-5-CARBOXYLATE REDUCTASE 3"/>
    <property type="match status" value="1"/>
</dbReference>
<accession>A0A5C5V7D3</accession>
<organism evidence="14 15">
    <name type="scientific">Posidoniimonas corsicana</name>
    <dbReference type="NCBI Taxonomy" id="1938618"/>
    <lineage>
        <taxon>Bacteria</taxon>
        <taxon>Pseudomonadati</taxon>
        <taxon>Planctomycetota</taxon>
        <taxon>Planctomycetia</taxon>
        <taxon>Pirellulales</taxon>
        <taxon>Lacipirellulaceae</taxon>
        <taxon>Posidoniimonas</taxon>
    </lineage>
</organism>
<feature type="binding site" evidence="10">
    <location>
        <position position="46"/>
    </location>
    <ligand>
        <name>NADPH</name>
        <dbReference type="ChEBI" id="CHEBI:57783"/>
    </ligand>
</feature>
<evidence type="ECO:0000256" key="8">
    <source>
        <dbReference type="HAMAP-Rule" id="MF_01925"/>
    </source>
</evidence>
<dbReference type="EC" id="1.5.1.2" evidence="8 9"/>
<evidence type="ECO:0000259" key="12">
    <source>
        <dbReference type="Pfam" id="PF03807"/>
    </source>
</evidence>
<dbReference type="InterPro" id="IPR029036">
    <property type="entry name" value="P5CR_dimer"/>
</dbReference>